<sequence length="177" mass="21168">MSYIRQLKTVLWKNRKYFNNFLKKYFVIFIIELVLTIVVISTLSKYKVEEIYYDNVSSSNLKNLTNSVDDFAYHQHSNLLGLVFPKNQPKEVNDILISNIMNDPLITNTNHNNKDDFQKIQHRIFESEDEFLDYVQKDKTGSFLVCYFHDNYMDYTIKLKVPMLLIQDYQLLVIMQK</sequence>
<comment type="caution">
    <text evidence="2">The sequence shown here is derived from an EMBL/GenBank/DDBJ whole genome shotgun (WGS) entry which is preliminary data.</text>
</comment>
<name>A0A1Y1VQI5_9FUNG</name>
<dbReference type="Proteomes" id="UP000193944">
    <property type="component" value="Unassembled WGS sequence"/>
</dbReference>
<accession>A0A1Y1VQI5</accession>
<keyword evidence="1" id="KW-0812">Transmembrane</keyword>
<proteinExistence type="predicted"/>
<evidence type="ECO:0000256" key="1">
    <source>
        <dbReference type="SAM" id="Phobius"/>
    </source>
</evidence>
<keyword evidence="3" id="KW-1185">Reference proteome</keyword>
<keyword evidence="1" id="KW-1133">Transmembrane helix</keyword>
<dbReference type="EMBL" id="MCFG01000659">
    <property type="protein sequence ID" value="ORX63286.1"/>
    <property type="molecule type" value="Genomic_DNA"/>
</dbReference>
<reference evidence="2 3" key="1">
    <citation type="submission" date="2016-08" db="EMBL/GenBank/DDBJ databases">
        <title>A Parts List for Fungal Cellulosomes Revealed by Comparative Genomics.</title>
        <authorList>
            <consortium name="DOE Joint Genome Institute"/>
            <person name="Haitjema C.H."/>
            <person name="Gilmore S.P."/>
            <person name="Henske J.K."/>
            <person name="Solomon K.V."/>
            <person name="De Groot R."/>
            <person name="Kuo A."/>
            <person name="Mondo S.J."/>
            <person name="Salamov A.A."/>
            <person name="Labutti K."/>
            <person name="Zhao Z."/>
            <person name="Chiniquy J."/>
            <person name="Barry K."/>
            <person name="Brewer H.M."/>
            <person name="Purvine S.O."/>
            <person name="Wright A.T."/>
            <person name="Boxma B."/>
            <person name="Van Alen T."/>
            <person name="Hackstein J.H."/>
            <person name="Baker S.E."/>
            <person name="Grigoriev I.V."/>
            <person name="O'Malley M.A."/>
        </authorList>
    </citation>
    <scope>NUCLEOTIDE SEQUENCE [LARGE SCALE GENOMIC DNA]</scope>
    <source>
        <strain evidence="2 3">S4</strain>
    </source>
</reference>
<gene>
    <name evidence="2" type="ORF">BCR32DRAFT_143368</name>
</gene>
<protein>
    <submittedName>
        <fullName evidence="2">Uncharacterized protein</fullName>
    </submittedName>
</protein>
<evidence type="ECO:0000313" key="2">
    <source>
        <dbReference type="EMBL" id="ORX63286.1"/>
    </source>
</evidence>
<evidence type="ECO:0000313" key="3">
    <source>
        <dbReference type="Proteomes" id="UP000193944"/>
    </source>
</evidence>
<reference evidence="2 3" key="2">
    <citation type="submission" date="2016-08" db="EMBL/GenBank/DDBJ databases">
        <title>Pervasive Adenine N6-methylation of Active Genes in Fungi.</title>
        <authorList>
            <consortium name="DOE Joint Genome Institute"/>
            <person name="Mondo S.J."/>
            <person name="Dannebaum R.O."/>
            <person name="Kuo R.C."/>
            <person name="Labutti K."/>
            <person name="Haridas S."/>
            <person name="Kuo A."/>
            <person name="Salamov A."/>
            <person name="Ahrendt S.R."/>
            <person name="Lipzen A."/>
            <person name="Sullivan W."/>
            <person name="Andreopoulos W.B."/>
            <person name="Clum A."/>
            <person name="Lindquist E."/>
            <person name="Daum C."/>
            <person name="Ramamoorthy G.K."/>
            <person name="Gryganskyi A."/>
            <person name="Culley D."/>
            <person name="Magnuson J.K."/>
            <person name="James T.Y."/>
            <person name="O'Malley M.A."/>
            <person name="Stajich J.E."/>
            <person name="Spatafora J.W."/>
            <person name="Visel A."/>
            <person name="Grigoriev I.V."/>
        </authorList>
    </citation>
    <scope>NUCLEOTIDE SEQUENCE [LARGE SCALE GENOMIC DNA]</scope>
    <source>
        <strain evidence="2 3">S4</strain>
    </source>
</reference>
<feature type="transmembrane region" description="Helical" evidence="1">
    <location>
        <begin position="21"/>
        <end position="43"/>
    </location>
</feature>
<keyword evidence="1" id="KW-0472">Membrane</keyword>
<organism evidence="2 3">
    <name type="scientific">Anaeromyces robustus</name>
    <dbReference type="NCBI Taxonomy" id="1754192"/>
    <lineage>
        <taxon>Eukaryota</taxon>
        <taxon>Fungi</taxon>
        <taxon>Fungi incertae sedis</taxon>
        <taxon>Chytridiomycota</taxon>
        <taxon>Chytridiomycota incertae sedis</taxon>
        <taxon>Neocallimastigomycetes</taxon>
        <taxon>Neocallimastigales</taxon>
        <taxon>Neocallimastigaceae</taxon>
        <taxon>Anaeromyces</taxon>
    </lineage>
</organism>
<dbReference type="AlphaFoldDB" id="A0A1Y1VQI5"/>